<reference evidence="7" key="3">
    <citation type="submission" date="2025-09" db="UniProtKB">
        <authorList>
            <consortium name="Ensembl"/>
        </authorList>
    </citation>
    <scope>IDENTIFICATION</scope>
</reference>
<evidence type="ECO:0000259" key="6">
    <source>
        <dbReference type="Pfam" id="PF25151"/>
    </source>
</evidence>
<dbReference type="InterPro" id="IPR056842">
    <property type="entry name" value="THADA-like_TPR_C"/>
</dbReference>
<evidence type="ECO:0000259" key="5">
    <source>
        <dbReference type="Pfam" id="PF25150"/>
    </source>
</evidence>
<evidence type="ECO:0000256" key="3">
    <source>
        <dbReference type="ARBA" id="ARBA00035625"/>
    </source>
</evidence>
<dbReference type="Ensembl" id="ENSGWIT00000009213.1">
    <property type="protein sequence ID" value="ENSGWIP00000008251.1"/>
    <property type="gene ID" value="ENSGWIG00000004863.1"/>
</dbReference>
<dbReference type="InterPro" id="IPR056843">
    <property type="entry name" value="THADA-like_TPR"/>
</dbReference>
<dbReference type="GO" id="GO:0005829">
    <property type="term" value="C:cytosol"/>
    <property type="evidence" value="ECO:0007669"/>
    <property type="project" value="TreeGrafter"/>
</dbReference>
<comment type="similarity">
    <text evidence="1">Belongs to the THADA family.</text>
</comment>
<organism evidence="7 8">
    <name type="scientific">Gouania willdenowi</name>
    <name type="common">Blunt-snouted clingfish</name>
    <name type="synonym">Lepadogaster willdenowi</name>
    <dbReference type="NCBI Taxonomy" id="441366"/>
    <lineage>
        <taxon>Eukaryota</taxon>
        <taxon>Metazoa</taxon>
        <taxon>Chordata</taxon>
        <taxon>Craniata</taxon>
        <taxon>Vertebrata</taxon>
        <taxon>Euteleostomi</taxon>
        <taxon>Actinopterygii</taxon>
        <taxon>Neopterygii</taxon>
        <taxon>Teleostei</taxon>
        <taxon>Neoteleostei</taxon>
        <taxon>Acanthomorphata</taxon>
        <taxon>Ovalentaria</taxon>
        <taxon>Blenniimorphae</taxon>
        <taxon>Blenniiformes</taxon>
        <taxon>Gobiesocoidei</taxon>
        <taxon>Gobiesocidae</taxon>
        <taxon>Gobiesocinae</taxon>
        <taxon>Gouania</taxon>
    </lineage>
</organism>
<evidence type="ECO:0000256" key="1">
    <source>
        <dbReference type="ARBA" id="ARBA00010409"/>
    </source>
</evidence>
<dbReference type="Pfam" id="PF25151">
    <property type="entry name" value="TPR_Trm732_C"/>
    <property type="match status" value="1"/>
</dbReference>
<dbReference type="Pfam" id="PF10350">
    <property type="entry name" value="DUF2428"/>
    <property type="match status" value="1"/>
</dbReference>
<reference evidence="7" key="1">
    <citation type="submission" date="2020-06" db="EMBL/GenBank/DDBJ databases">
        <authorList>
            <consortium name="Wellcome Sanger Institute Data Sharing"/>
        </authorList>
    </citation>
    <scope>NUCLEOTIDE SEQUENCE [LARGE SCALE GENOMIC DNA]</scope>
</reference>
<dbReference type="InterPro" id="IPR011989">
    <property type="entry name" value="ARM-like"/>
</dbReference>
<comment type="function">
    <text evidence="3">Together with methyltransferase FTSJ1, methylates the 2'-O-ribose of nucleotides at position 32 of the anticodon loop of substrate tRNAs.</text>
</comment>
<feature type="domain" description="tRNA (32-2'-O)-methyltransferase regulator THADA-like C-terminal TPR repeats region" evidence="6">
    <location>
        <begin position="1049"/>
        <end position="1211"/>
    </location>
</feature>
<keyword evidence="2" id="KW-0819">tRNA processing</keyword>
<evidence type="ECO:0000259" key="4">
    <source>
        <dbReference type="Pfam" id="PF10350"/>
    </source>
</evidence>
<accession>A0A8C5G1Z7</accession>
<sequence length="1721" mass="191235">MTLRLRTPALQHYLVHLTLSYTPLIIKLTDYTYFSGRIHDSAAGREVLRESLASLLNKVSEMFPVLLQQESLRDGPMCYIAVKVCLQMFQLLSSRVALLVWDPDHRDPAVQSILQALMDIILGQCCSRDARLLAGTAVSMLVSTAPDTGAGGAAAWSLLQVSHAEPWLLSVGALRVQCDPTEKDGVEQLAVSRGLLTCCPPHILLSSQQHNNQACLLLTGLFPLLCALCEKKQNVHCLAFEVLTLWMKKVKECLPDFWRMKSVGLMADNGSLQQQLLHIIWTNAESPVEGVSEHVRSAFLLLLDVHEMDCNQFGDTQDGFHENLLQRIMMLSWESKAKYRLLFVLVPHLGAHRVLDQYTETPTHLLHCFSTNHLSPCAAELYKCFIQQQRRELCEGPHTSYSELDLTNEWARYWKSVLHKALTSNVALLQNNSSTYLLPITFQVFPTAMDLLLTSLDPCVPGSLHAWACILSSYRAVTGCSLFAPQVDTIRRTFQLALMSADDKVRLAALNLLCCSPKTKEPPTTEEIETMRSFIPQNMNCESSPFRQHFQAGVKKFLVRIRDGCLTHIREWKTKRREDEVLSEKGQETFVEWLSQLSFSSLTPGHNYQRKKTALLLLSAVLETCTDTWSPDRKKGQPPANISSLINFAKQRGQWDFFCRGKQLVLITMLEDSTNEIRDLSAGLLVRFFPTIPEDVSNVLHARSKKLLCSPRVQDAQMGAIMTKDKTKAFGVIGALVKELEEHYLMAKADMMLAARTKPIHGVLSALQRCLPVTSYSAHSPLDQSLLSEMLLLLENISQLLLGVLYGDRDTSAPPSFCEMGNAISSLINEESADGDECVLLSEEHSLVLTCCWVSLKEIGIFLGFVVEKILIGSKQSTKCLLTKEDLLRASEVFKNILLRCRHWGSIEGCCIGFTKFCASLLSCSDPEIRNIPAQMLKQGLQVIQCPPSTSVTRRAAGLPMLILCVVSAEEASKARPLFAHSIQTLLKTARMPLNENWDQTLDLPQVCAVHTLQTLVRGSALGVAILQFAPDVSVLSLTLLSSPCWAMRNAALQLYSSLCSRMLGQRSSGEEGGSAQHAMSPAAFFFHYAALHSFLLAELREAAEDLGGSSTEAMSHLGRPSLYPILTLLAQLQPGVEDSTGTLSDFLPSLLQLAASPVFSVRVMASKALVAIAPPSQYMSILLQLCAQLPVQEERCFHNRLHGLLLQIRAVLERAVSSNRSAVEDLSEVLSRVQASLWLASEAQRCPLVRAAYLQVVVCLRSVCCQTFLLKLSETLMLDLLKPNISFQIGLSSFHQQAIGFLCADSQWAYKMWNSFSAAHPDLRLSMVSWVLDGKSELKKNDLREVIQRALESNLREALLCYSVADRTTYLSALIEVMTGADSASSHCLFRVSSLDEADLVLDMLFQDLEVQRGGPEFLSQSLIVASLLLSQRPDSRYYQRLCSVMEQQRVSDSPEVLRMACAEALCLLSKVTLGVTSSALPPDGDSLCFRMIDTGLFLLQDQSQEVRTKAACFTSLIHHRRRGESQDRVYLMHVNQALPTLMGLLLEECWDPKGSLEVLLRYLPPSDLRALLKEASAVRCSSLYEQDEANVFAEPSAMATLVLPHLLQMVEKYSQSSDLTQSLNTWAELSVSGLMDGISTFTPTWLTLLTDPRFHSTVCSLITKTAFLLRLMSTWDESKHLCDRVSTHTALQEVCVLLSERGVHCPSALTAAVSAELPQ</sequence>
<dbReference type="InterPro" id="IPR019442">
    <property type="entry name" value="THADA/TRM732_DUF2428"/>
</dbReference>
<feature type="domain" description="tRNA (32-2'-O)-methyltransferase regulator THADA-like TPR repeats region" evidence="5">
    <location>
        <begin position="410"/>
        <end position="628"/>
    </location>
</feature>
<proteinExistence type="inferred from homology"/>
<name>A0A8C5G1Z7_GOUWI</name>
<reference evidence="7" key="2">
    <citation type="submission" date="2025-08" db="UniProtKB">
        <authorList>
            <consortium name="Ensembl"/>
        </authorList>
    </citation>
    <scope>IDENTIFICATION</scope>
</reference>
<evidence type="ECO:0000256" key="2">
    <source>
        <dbReference type="ARBA" id="ARBA00022694"/>
    </source>
</evidence>
<dbReference type="Gene3D" id="1.25.10.10">
    <property type="entry name" value="Leucine-rich Repeat Variant"/>
    <property type="match status" value="1"/>
</dbReference>
<dbReference type="InterPro" id="IPR051954">
    <property type="entry name" value="tRNA_methyltransferase_THADA"/>
</dbReference>
<keyword evidence="8" id="KW-1185">Reference proteome</keyword>
<gene>
    <name evidence="7" type="primary">si:ch211-225b11.4</name>
</gene>
<dbReference type="PANTHER" id="PTHR14387">
    <property type="entry name" value="THADA/DEATH RECEPTOR INTERACTING PROTEIN"/>
    <property type="match status" value="1"/>
</dbReference>
<dbReference type="InterPro" id="IPR016024">
    <property type="entry name" value="ARM-type_fold"/>
</dbReference>
<dbReference type="Proteomes" id="UP000694680">
    <property type="component" value="Chromosome 9"/>
</dbReference>
<feature type="domain" description="DUF2428" evidence="4">
    <location>
        <begin position="786"/>
        <end position="1047"/>
    </location>
</feature>
<dbReference type="SUPFAM" id="SSF48371">
    <property type="entry name" value="ARM repeat"/>
    <property type="match status" value="2"/>
</dbReference>
<evidence type="ECO:0000313" key="7">
    <source>
        <dbReference type="Ensembl" id="ENSGWIP00000008251.1"/>
    </source>
</evidence>
<dbReference type="GO" id="GO:0030488">
    <property type="term" value="P:tRNA methylation"/>
    <property type="evidence" value="ECO:0007669"/>
    <property type="project" value="TreeGrafter"/>
</dbReference>
<evidence type="ECO:0000313" key="8">
    <source>
        <dbReference type="Proteomes" id="UP000694680"/>
    </source>
</evidence>
<dbReference type="PANTHER" id="PTHR14387:SF0">
    <property type="entry name" value="DUF2428 DOMAIN-CONTAINING PROTEIN"/>
    <property type="match status" value="1"/>
</dbReference>
<protein>
    <submittedName>
        <fullName evidence="7">Thyroid adenoma-associated protein homolog</fullName>
    </submittedName>
</protein>
<dbReference type="Pfam" id="PF25150">
    <property type="entry name" value="TPR_Trm732"/>
    <property type="match status" value="1"/>
</dbReference>